<dbReference type="SUPFAM" id="SSF46785">
    <property type="entry name" value="Winged helix' DNA-binding domain"/>
    <property type="match status" value="1"/>
</dbReference>
<sequence>MTIENIRQFNRYYTRILGVFDKKVFNLDYSMIEMRILGEIARNKGTTANHLAKFMRMDRSYLSRIVNKLEKVGYITRQNDPADKRIFRLFLTDKGETLNSFIEEQSDKQILELLHSLDAEEITQLETAMGTIETILNQVVPKEMEEM</sequence>
<reference evidence="5 6" key="1">
    <citation type="submission" date="2021-03" db="EMBL/GenBank/DDBJ databases">
        <authorList>
            <person name="Gilmore M.S."/>
            <person name="Schwartzman J."/>
            <person name="Van Tyne D."/>
            <person name="Martin M."/>
            <person name="Earl A.M."/>
            <person name="Manson A.L."/>
            <person name="Straub T."/>
            <person name="Salamzade R."/>
            <person name="Saavedra J."/>
            <person name="Lebreton F."/>
            <person name="Prichula J."/>
            <person name="Schaufler K."/>
            <person name="Gaca A."/>
            <person name="Sgardioli B."/>
            <person name="Wagenaar J."/>
            <person name="Strong T."/>
        </authorList>
    </citation>
    <scope>NUCLEOTIDE SEQUENCE [LARGE SCALE GENOMIC DNA]</scope>
    <source>
        <strain evidence="5 6">665A</strain>
    </source>
</reference>
<dbReference type="PROSITE" id="PS50995">
    <property type="entry name" value="HTH_MARR_2"/>
    <property type="match status" value="1"/>
</dbReference>
<dbReference type="Proteomes" id="UP000664357">
    <property type="component" value="Unassembled WGS sequence"/>
</dbReference>
<dbReference type="InterPro" id="IPR036388">
    <property type="entry name" value="WH-like_DNA-bd_sf"/>
</dbReference>
<dbReference type="PANTHER" id="PTHR42756">
    <property type="entry name" value="TRANSCRIPTIONAL REGULATOR, MARR"/>
    <property type="match status" value="1"/>
</dbReference>
<evidence type="ECO:0000313" key="6">
    <source>
        <dbReference type="Proteomes" id="UP000664357"/>
    </source>
</evidence>
<dbReference type="InterPro" id="IPR036390">
    <property type="entry name" value="WH_DNA-bd_sf"/>
</dbReference>
<protein>
    <recommendedName>
        <fullName evidence="4">HTH marR-type domain-containing protein</fullName>
    </recommendedName>
</protein>
<gene>
    <name evidence="5" type="ORF">JZO67_003633</name>
</gene>
<dbReference type="InterPro" id="IPR011991">
    <property type="entry name" value="ArsR-like_HTH"/>
</dbReference>
<dbReference type="Pfam" id="PF12802">
    <property type="entry name" value="MarR_2"/>
    <property type="match status" value="1"/>
</dbReference>
<keyword evidence="2" id="KW-0238">DNA-binding</keyword>
<evidence type="ECO:0000256" key="2">
    <source>
        <dbReference type="ARBA" id="ARBA00023125"/>
    </source>
</evidence>
<reference evidence="5 6" key="2">
    <citation type="submission" date="2024-02" db="EMBL/GenBank/DDBJ databases">
        <title>The Genome Sequence of Enterococcus sp. DIV0159.</title>
        <authorList>
            <person name="Earl A."/>
            <person name="Manson A."/>
            <person name="Gilmore M."/>
            <person name="Sanders J."/>
            <person name="Shea T."/>
            <person name="Howe W."/>
            <person name="Livny J."/>
            <person name="Cuomo C."/>
            <person name="Neafsey D."/>
            <person name="Birren B."/>
        </authorList>
    </citation>
    <scope>NUCLEOTIDE SEQUENCE [LARGE SCALE GENOMIC DNA]</scope>
    <source>
        <strain evidence="5 6">665A</strain>
    </source>
</reference>
<keyword evidence="1" id="KW-0805">Transcription regulation</keyword>
<dbReference type="PANTHER" id="PTHR42756:SF1">
    <property type="entry name" value="TRANSCRIPTIONAL REPRESSOR OF EMRAB OPERON"/>
    <property type="match status" value="1"/>
</dbReference>
<dbReference type="InterPro" id="IPR000835">
    <property type="entry name" value="HTH_MarR-typ"/>
</dbReference>
<evidence type="ECO:0000313" key="5">
    <source>
        <dbReference type="EMBL" id="MEO1771652.1"/>
    </source>
</evidence>
<keyword evidence="6" id="KW-1185">Reference proteome</keyword>
<dbReference type="SMART" id="SM00347">
    <property type="entry name" value="HTH_MARR"/>
    <property type="match status" value="1"/>
</dbReference>
<evidence type="ECO:0000259" key="4">
    <source>
        <dbReference type="PROSITE" id="PS50995"/>
    </source>
</evidence>
<dbReference type="PRINTS" id="PR00598">
    <property type="entry name" value="HTHMARR"/>
</dbReference>
<dbReference type="Gene3D" id="1.10.10.10">
    <property type="entry name" value="Winged helix-like DNA-binding domain superfamily/Winged helix DNA-binding domain"/>
    <property type="match status" value="1"/>
</dbReference>
<feature type="domain" description="HTH marR-type" evidence="4">
    <location>
        <begin position="1"/>
        <end position="134"/>
    </location>
</feature>
<evidence type="ECO:0000256" key="3">
    <source>
        <dbReference type="ARBA" id="ARBA00023163"/>
    </source>
</evidence>
<dbReference type="CDD" id="cd00090">
    <property type="entry name" value="HTH_ARSR"/>
    <property type="match status" value="1"/>
</dbReference>
<dbReference type="EMBL" id="JAFREL020000003">
    <property type="protein sequence ID" value="MEO1771652.1"/>
    <property type="molecule type" value="Genomic_DNA"/>
</dbReference>
<comment type="caution">
    <text evidence="5">The sequence shown here is derived from an EMBL/GenBank/DDBJ whole genome shotgun (WGS) entry which is preliminary data.</text>
</comment>
<name>A0ABV0EWK8_9ENTE</name>
<accession>A0ABV0EWK8</accession>
<proteinExistence type="predicted"/>
<keyword evidence="3" id="KW-0804">Transcription</keyword>
<evidence type="ECO:0000256" key="1">
    <source>
        <dbReference type="ARBA" id="ARBA00023015"/>
    </source>
</evidence>
<organism evidence="5 6">
    <name type="scientific">Candidatus Enterococcus ferrettii</name>
    <dbReference type="NCBI Taxonomy" id="2815324"/>
    <lineage>
        <taxon>Bacteria</taxon>
        <taxon>Bacillati</taxon>
        <taxon>Bacillota</taxon>
        <taxon>Bacilli</taxon>
        <taxon>Lactobacillales</taxon>
        <taxon>Enterococcaceae</taxon>
        <taxon>Enterococcus</taxon>
    </lineage>
</organism>